<dbReference type="Pfam" id="PF08208">
    <property type="entry name" value="RNA_polI_A34"/>
    <property type="match status" value="1"/>
</dbReference>
<proteinExistence type="predicted"/>
<accession>A0A139I3W9</accession>
<feature type="compositionally biased region" description="Low complexity" evidence="1">
    <location>
        <begin position="183"/>
        <end position="201"/>
    </location>
</feature>
<feature type="compositionally biased region" description="Basic and acidic residues" evidence="1">
    <location>
        <begin position="481"/>
        <end position="519"/>
    </location>
</feature>
<dbReference type="Gene3D" id="6.20.250.70">
    <property type="match status" value="1"/>
</dbReference>
<feature type="region of interest" description="Disordered" evidence="1">
    <location>
        <begin position="1"/>
        <end position="265"/>
    </location>
</feature>
<gene>
    <name evidence="2" type="ORF">AC579_2525</name>
</gene>
<dbReference type="GO" id="GO:0006360">
    <property type="term" value="P:transcription by RNA polymerase I"/>
    <property type="evidence" value="ECO:0007669"/>
    <property type="project" value="InterPro"/>
</dbReference>
<dbReference type="PANTHER" id="PTHR28155:SF1">
    <property type="entry name" value="DNA-DIRECTED RNA POLYMERASE I SUBUNIT RPA34.5-DOMAIN-CONTAINING PROTEIN"/>
    <property type="match status" value="1"/>
</dbReference>
<organism evidence="2 3">
    <name type="scientific">Pseudocercospora musae</name>
    <dbReference type="NCBI Taxonomy" id="113226"/>
    <lineage>
        <taxon>Eukaryota</taxon>
        <taxon>Fungi</taxon>
        <taxon>Dikarya</taxon>
        <taxon>Ascomycota</taxon>
        <taxon>Pezizomycotina</taxon>
        <taxon>Dothideomycetes</taxon>
        <taxon>Dothideomycetidae</taxon>
        <taxon>Mycosphaerellales</taxon>
        <taxon>Mycosphaerellaceae</taxon>
        <taxon>Pseudocercospora</taxon>
    </lineage>
</organism>
<feature type="compositionally biased region" description="Low complexity" evidence="1">
    <location>
        <begin position="24"/>
        <end position="35"/>
    </location>
</feature>
<feature type="compositionally biased region" description="Acidic residues" evidence="1">
    <location>
        <begin position="84"/>
        <end position="97"/>
    </location>
</feature>
<feature type="compositionally biased region" description="Basic and acidic residues" evidence="1">
    <location>
        <begin position="438"/>
        <end position="448"/>
    </location>
</feature>
<name>A0A139I3W9_9PEZI</name>
<reference evidence="2 3" key="1">
    <citation type="submission" date="2015-07" db="EMBL/GenBank/DDBJ databases">
        <title>Comparative genomics of the Sigatoka disease complex on banana suggests a link between parallel evolutionary changes in Pseudocercospora fijiensis and Pseudocercospora eumusae and increased virulence on the banana host.</title>
        <authorList>
            <person name="Chang T.-C."/>
            <person name="Salvucci A."/>
            <person name="Crous P.W."/>
            <person name="Stergiopoulos I."/>
        </authorList>
    </citation>
    <scope>NUCLEOTIDE SEQUENCE [LARGE SCALE GENOMIC DNA]</scope>
    <source>
        <strain evidence="2 3">CBS 116634</strain>
    </source>
</reference>
<feature type="compositionally biased region" description="Basic and acidic residues" evidence="1">
    <location>
        <begin position="1"/>
        <end position="17"/>
    </location>
</feature>
<dbReference type="EMBL" id="LFZO01000344">
    <property type="protein sequence ID" value="KXT09426.1"/>
    <property type="molecule type" value="Genomic_DNA"/>
</dbReference>
<dbReference type="PANTHER" id="PTHR28155">
    <property type="entry name" value="ACR243WP"/>
    <property type="match status" value="1"/>
</dbReference>
<dbReference type="OrthoDB" id="76224at2759"/>
<dbReference type="STRING" id="113226.A0A139I3W9"/>
<feature type="compositionally biased region" description="Acidic residues" evidence="1">
    <location>
        <begin position="162"/>
        <end position="171"/>
    </location>
</feature>
<evidence type="ECO:0000256" key="1">
    <source>
        <dbReference type="SAM" id="MobiDB-lite"/>
    </source>
</evidence>
<protein>
    <submittedName>
        <fullName evidence="2">Uncharacterized protein</fullName>
    </submittedName>
</protein>
<dbReference type="InterPro" id="IPR013240">
    <property type="entry name" value="DNA-dir_RNA_pol1_su_RPA34"/>
</dbReference>
<keyword evidence="3" id="KW-1185">Reference proteome</keyword>
<feature type="compositionally biased region" description="Basic and acidic residues" evidence="1">
    <location>
        <begin position="36"/>
        <end position="62"/>
    </location>
</feature>
<comment type="caution">
    <text evidence="2">The sequence shown here is derived from an EMBL/GenBank/DDBJ whole genome shotgun (WGS) entry which is preliminary data.</text>
</comment>
<feature type="region of interest" description="Disordered" evidence="1">
    <location>
        <begin position="368"/>
        <end position="519"/>
    </location>
</feature>
<dbReference type="AlphaFoldDB" id="A0A139I3W9"/>
<sequence length="519" mass="55839">MAKDKAAKVAQKKDEGKKSKKAAKSASKESGLSAERVVDSESEQEAKDAKVERMSKTSEDKPSKKKRKAPVALPPPREPTPSESSDEEEPDSDEEMPDAPIVPKRPDSIPVKVNGVKRKAENQRSPNDGESSDKEESDESTDLGAKRVKTAAAEEDAGHSSDEEETDSESSEEVKEEKASRTASKAPAAAAKAIPKKPAAPVKEEEKGSDSSTKSSDEEETDAEEEKKQCQEARPASQGTARMARTEAVPVRQFKPPHGHSESSVTGSILPAASMTGKQIWTITAPSNFPIKALKEIAPDSISSGLPVLEHNGINYCLNKNESNGNEIGTAVLPSKNSYDTVLQKISRRLALQRKIDLPDLSAKQADSATGSKAAADVAVPPVSTARPQPKGMRMRYKPPGFGAGDPGLGSDTEDEAPWPTKKDESLRFPKALGAHGGSDKPDLETPKVKKSKKKQRSEDVEMVNGHEPVPPSELKLSKSISKESAERPGPKDGLSKEERRVRKEESRAKKEAKVRSTA</sequence>
<dbReference type="InterPro" id="IPR053263">
    <property type="entry name" value="Euk_RPA34_RNAP_subunit"/>
</dbReference>
<evidence type="ECO:0000313" key="3">
    <source>
        <dbReference type="Proteomes" id="UP000073492"/>
    </source>
</evidence>
<evidence type="ECO:0000313" key="2">
    <source>
        <dbReference type="EMBL" id="KXT09426.1"/>
    </source>
</evidence>
<dbReference type="Proteomes" id="UP000073492">
    <property type="component" value="Unassembled WGS sequence"/>
</dbReference>